<dbReference type="PANTHER" id="PTHR43342:SF1">
    <property type="entry name" value="BIFURCATING [FEFE] HYDROGENASE GAMMA SUBUNIT"/>
    <property type="match status" value="1"/>
</dbReference>
<organism evidence="9 10">
    <name type="scientific">Halarsenatibacter silvermanii</name>
    <dbReference type="NCBI Taxonomy" id="321763"/>
    <lineage>
        <taxon>Bacteria</taxon>
        <taxon>Bacillati</taxon>
        <taxon>Bacillota</taxon>
        <taxon>Clostridia</taxon>
        <taxon>Halanaerobiales</taxon>
        <taxon>Halarsenatibacteraceae</taxon>
        <taxon>Halarsenatibacter</taxon>
    </lineage>
</organism>
<feature type="binding site" evidence="7">
    <location>
        <position position="106"/>
    </location>
    <ligand>
        <name>[2Fe-2S] cluster</name>
        <dbReference type="ChEBI" id="CHEBI:190135"/>
    </ligand>
</feature>
<dbReference type="SUPFAM" id="SSF52833">
    <property type="entry name" value="Thioredoxin-like"/>
    <property type="match status" value="1"/>
</dbReference>
<dbReference type="InterPro" id="IPR002023">
    <property type="entry name" value="NuoE-like"/>
</dbReference>
<evidence type="ECO:0000256" key="6">
    <source>
        <dbReference type="ARBA" id="ARBA00034078"/>
    </source>
</evidence>
<feature type="binding site" evidence="7">
    <location>
        <position position="70"/>
    </location>
    <ligand>
        <name>[2Fe-2S] cluster</name>
        <dbReference type="ChEBI" id="CHEBI:190135"/>
    </ligand>
</feature>
<evidence type="ECO:0000256" key="2">
    <source>
        <dbReference type="ARBA" id="ARBA00022714"/>
    </source>
</evidence>
<dbReference type="GO" id="GO:0043130">
    <property type="term" value="F:ubiquitin binding"/>
    <property type="evidence" value="ECO:0007669"/>
    <property type="project" value="InterPro"/>
</dbReference>
<evidence type="ECO:0000256" key="7">
    <source>
        <dbReference type="PIRSR" id="PIRSR000216-1"/>
    </source>
</evidence>
<gene>
    <name evidence="9" type="ORF">SAMN04488692_13111</name>
</gene>
<keyword evidence="5 7" id="KW-0411">Iron-sulfur</keyword>
<dbReference type="InterPro" id="IPR002014">
    <property type="entry name" value="VHS_dom"/>
</dbReference>
<dbReference type="Gene3D" id="1.10.10.1590">
    <property type="entry name" value="NADH-quinone oxidoreductase subunit E"/>
    <property type="match status" value="1"/>
</dbReference>
<dbReference type="GO" id="GO:0051537">
    <property type="term" value="F:2 iron, 2 sulfur cluster binding"/>
    <property type="evidence" value="ECO:0007669"/>
    <property type="project" value="UniProtKB-KW"/>
</dbReference>
<dbReference type="Gene3D" id="3.40.30.10">
    <property type="entry name" value="Glutaredoxin"/>
    <property type="match status" value="1"/>
</dbReference>
<evidence type="ECO:0000256" key="5">
    <source>
        <dbReference type="ARBA" id="ARBA00023014"/>
    </source>
</evidence>
<protein>
    <submittedName>
        <fullName evidence="9">NADH-quinone oxidoreductase subunit E</fullName>
    </submittedName>
</protein>
<dbReference type="InterPro" id="IPR036249">
    <property type="entry name" value="Thioredoxin-like_sf"/>
</dbReference>
<dbReference type="CDD" id="cd03064">
    <property type="entry name" value="TRX_Fd_NuoE"/>
    <property type="match status" value="1"/>
</dbReference>
<feature type="binding site" evidence="7">
    <location>
        <position position="110"/>
    </location>
    <ligand>
        <name>[2Fe-2S] cluster</name>
        <dbReference type="ChEBI" id="CHEBI:190135"/>
    </ligand>
</feature>
<keyword evidence="3 7" id="KW-0479">Metal-binding</keyword>
<evidence type="ECO:0000313" key="10">
    <source>
        <dbReference type="Proteomes" id="UP000199476"/>
    </source>
</evidence>
<comment type="similarity">
    <text evidence="1">Belongs to the complex I 24 kDa subunit family.</text>
</comment>
<dbReference type="RefSeq" id="WP_234985614.1">
    <property type="nucleotide sequence ID" value="NZ_FNGO01000031.1"/>
</dbReference>
<comment type="cofactor">
    <cofactor evidence="6">
        <name>[2Fe-2S] cluster</name>
        <dbReference type="ChEBI" id="CHEBI:190135"/>
    </cofactor>
</comment>
<dbReference type="PROSITE" id="PS01099">
    <property type="entry name" value="COMPLEX1_24K"/>
    <property type="match status" value="1"/>
</dbReference>
<dbReference type="STRING" id="321763.SAMN04488692_13111"/>
<sequence>MLQRDNDILLEMAHDIQDTYGYIPEREITNLAEKFSEPRAKIYGALEFYSMFYTEPTGKYIIRLCDSVSCYLNDSSEVLTAVQDYLGLECGETSEDKLFTLEVVECLGHCGEGPVMMVNDKMYTEMSPGRALDILSECQ</sequence>
<evidence type="ECO:0000256" key="4">
    <source>
        <dbReference type="ARBA" id="ARBA00023004"/>
    </source>
</evidence>
<dbReference type="GO" id="GO:0016491">
    <property type="term" value="F:oxidoreductase activity"/>
    <property type="evidence" value="ECO:0007669"/>
    <property type="project" value="InterPro"/>
</dbReference>
<proteinExistence type="inferred from homology"/>
<name>A0A1G9STT7_9FIRM</name>
<keyword evidence="2 7" id="KW-0001">2Fe-2S</keyword>
<dbReference type="PIRSF" id="PIRSF000216">
    <property type="entry name" value="NADH_DH_24kDa"/>
    <property type="match status" value="1"/>
</dbReference>
<evidence type="ECO:0000256" key="1">
    <source>
        <dbReference type="ARBA" id="ARBA00010643"/>
    </source>
</evidence>
<dbReference type="AlphaFoldDB" id="A0A1G9STT7"/>
<comment type="cofactor">
    <cofactor evidence="7">
        <name>[2Fe-2S] cluster</name>
        <dbReference type="ChEBI" id="CHEBI:190135"/>
    </cofactor>
    <text evidence="7">Binds 1 [2Fe-2S] cluster.</text>
</comment>
<keyword evidence="4 7" id="KW-0408">Iron</keyword>
<feature type="domain" description="VHS" evidence="8">
    <location>
        <begin position="48"/>
        <end position="125"/>
    </location>
</feature>
<dbReference type="InterPro" id="IPR041921">
    <property type="entry name" value="NuoE_N"/>
</dbReference>
<dbReference type="PANTHER" id="PTHR43342">
    <property type="entry name" value="NADH-QUINONE OXIDOREDUCTASE, E SUBUNIT"/>
    <property type="match status" value="1"/>
</dbReference>
<keyword evidence="10" id="KW-1185">Reference proteome</keyword>
<dbReference type="GO" id="GO:0035091">
    <property type="term" value="F:phosphatidylinositol binding"/>
    <property type="evidence" value="ECO:0007669"/>
    <property type="project" value="InterPro"/>
</dbReference>
<evidence type="ECO:0000256" key="3">
    <source>
        <dbReference type="ARBA" id="ARBA00022723"/>
    </source>
</evidence>
<dbReference type="Proteomes" id="UP000199476">
    <property type="component" value="Unassembled WGS sequence"/>
</dbReference>
<feature type="binding site" evidence="7">
    <location>
        <position position="65"/>
    </location>
    <ligand>
        <name>[2Fe-2S] cluster</name>
        <dbReference type="ChEBI" id="CHEBI:190135"/>
    </ligand>
</feature>
<dbReference type="GO" id="GO:0046872">
    <property type="term" value="F:metal ion binding"/>
    <property type="evidence" value="ECO:0007669"/>
    <property type="project" value="UniProtKB-KW"/>
</dbReference>
<reference evidence="9 10" key="1">
    <citation type="submission" date="2016-10" db="EMBL/GenBank/DDBJ databases">
        <authorList>
            <person name="de Groot N.N."/>
        </authorList>
    </citation>
    <scope>NUCLEOTIDE SEQUENCE [LARGE SCALE GENOMIC DNA]</scope>
    <source>
        <strain evidence="9 10">SLAS-1</strain>
    </source>
</reference>
<dbReference type="PROSITE" id="PS50179">
    <property type="entry name" value="VHS"/>
    <property type="match status" value="1"/>
</dbReference>
<dbReference type="InterPro" id="IPR042128">
    <property type="entry name" value="NuoE_dom"/>
</dbReference>
<evidence type="ECO:0000313" key="9">
    <source>
        <dbReference type="EMBL" id="SDM38856.1"/>
    </source>
</evidence>
<accession>A0A1G9STT7</accession>
<dbReference type="Pfam" id="PF01257">
    <property type="entry name" value="2Fe-2S_thioredx"/>
    <property type="match status" value="1"/>
</dbReference>
<dbReference type="EMBL" id="FNGO01000031">
    <property type="protein sequence ID" value="SDM38856.1"/>
    <property type="molecule type" value="Genomic_DNA"/>
</dbReference>
<dbReference type="InterPro" id="IPR028431">
    <property type="entry name" value="NADP_DH_HndA-like"/>
</dbReference>
<evidence type="ECO:0000259" key="8">
    <source>
        <dbReference type="PROSITE" id="PS50179"/>
    </source>
</evidence>